<feature type="compositionally biased region" description="Basic residues" evidence="1">
    <location>
        <begin position="47"/>
        <end position="58"/>
    </location>
</feature>
<proteinExistence type="predicted"/>
<organism evidence="2 3">
    <name type="scientific">Paecilomyces lecythidis</name>
    <dbReference type="NCBI Taxonomy" id="3004212"/>
    <lineage>
        <taxon>Eukaryota</taxon>
        <taxon>Fungi</taxon>
        <taxon>Dikarya</taxon>
        <taxon>Ascomycota</taxon>
        <taxon>Pezizomycotina</taxon>
        <taxon>Eurotiomycetes</taxon>
        <taxon>Eurotiomycetidae</taxon>
        <taxon>Eurotiales</taxon>
        <taxon>Thermoascaceae</taxon>
        <taxon>Paecilomyces</taxon>
    </lineage>
</organism>
<reference evidence="2 3" key="1">
    <citation type="journal article" date="2024" name="IMA Fungus">
        <title>IMA Genome - F19 : A genome assembly and annotation guide to empower mycologists, including annotated draft genome sequences of Ceratocystis pirilliformis, Diaporthe australafricana, Fusarium ophioides, Paecilomyces lecythidis, and Sporothrix stenoceras.</title>
        <authorList>
            <person name="Aylward J."/>
            <person name="Wilson A.M."/>
            <person name="Visagie C.M."/>
            <person name="Spraker J."/>
            <person name="Barnes I."/>
            <person name="Buitendag C."/>
            <person name="Ceriani C."/>
            <person name="Del Mar Angel L."/>
            <person name="du Plessis D."/>
            <person name="Fuchs T."/>
            <person name="Gasser K."/>
            <person name="Kramer D."/>
            <person name="Li W."/>
            <person name="Munsamy K."/>
            <person name="Piso A."/>
            <person name="Price J.L."/>
            <person name="Sonnekus B."/>
            <person name="Thomas C."/>
            <person name="van der Nest A."/>
            <person name="van Dijk A."/>
            <person name="van Heerden A."/>
            <person name="van Vuuren N."/>
            <person name="Yilmaz N."/>
            <person name="Duong T.A."/>
            <person name="van der Merwe N.A."/>
            <person name="Wingfield M.J."/>
            <person name="Wingfield B.D."/>
        </authorList>
    </citation>
    <scope>NUCLEOTIDE SEQUENCE [LARGE SCALE GENOMIC DNA]</scope>
    <source>
        <strain evidence="2 3">CMW 18167</strain>
    </source>
</reference>
<evidence type="ECO:0000313" key="3">
    <source>
        <dbReference type="Proteomes" id="UP001583193"/>
    </source>
</evidence>
<feature type="compositionally biased region" description="Basic and acidic residues" evidence="1">
    <location>
        <begin position="178"/>
        <end position="189"/>
    </location>
</feature>
<gene>
    <name evidence="2" type="ORF">Plec18167_003112</name>
</gene>
<evidence type="ECO:0000313" key="2">
    <source>
        <dbReference type="EMBL" id="KAL1881516.1"/>
    </source>
</evidence>
<comment type="caution">
    <text evidence="2">The sequence shown here is derived from an EMBL/GenBank/DDBJ whole genome shotgun (WGS) entry which is preliminary data.</text>
</comment>
<feature type="region of interest" description="Disordered" evidence="1">
    <location>
        <begin position="170"/>
        <end position="214"/>
    </location>
</feature>
<dbReference type="Proteomes" id="UP001583193">
    <property type="component" value="Unassembled WGS sequence"/>
</dbReference>
<feature type="region of interest" description="Disordered" evidence="1">
    <location>
        <begin position="29"/>
        <end position="60"/>
    </location>
</feature>
<accession>A0ABR3Y0V0</accession>
<dbReference type="EMBL" id="JAVDPF010000007">
    <property type="protein sequence ID" value="KAL1881516.1"/>
    <property type="molecule type" value="Genomic_DNA"/>
</dbReference>
<name>A0ABR3Y0V0_9EURO</name>
<keyword evidence="3" id="KW-1185">Reference proteome</keyword>
<sequence length="214" mass="24985">MEQRTEEPAEHIREYRYVNSREFTALPRVPRYSAYPEANQGGPPGRRSAKRSSSRRRRTESFDIELDALEEDLDGRAHVYERFFSSLGEAGDPEHDDRMLGEDTGFASKLAKLKRKVSAFMHRILVPIRGRRTPEDRMRRLRISWPIERFGVVTNGKFRHHYDHDIEPRLKASAVEPEPSHDVPEERGRSLHRHPGGHQRENRSISVRRDRSVG</sequence>
<feature type="compositionally biased region" description="Basic and acidic residues" evidence="1">
    <location>
        <begin position="198"/>
        <end position="214"/>
    </location>
</feature>
<protein>
    <submittedName>
        <fullName evidence="2">Uncharacterized protein</fullName>
    </submittedName>
</protein>
<evidence type="ECO:0000256" key="1">
    <source>
        <dbReference type="SAM" id="MobiDB-lite"/>
    </source>
</evidence>